<feature type="domain" description="Transcription factor TFIID subunit 8 C-terminal" evidence="9">
    <location>
        <begin position="123"/>
        <end position="171"/>
    </location>
</feature>
<dbReference type="PhylomeDB" id="B4N4Z1"/>
<dbReference type="PANTHER" id="PTHR46469:SF1">
    <property type="entry name" value="TRANSCRIPTION INITIATION FACTOR TFIID SUBUNIT 8"/>
    <property type="match status" value="1"/>
</dbReference>
<comment type="similarity">
    <text evidence="2">Belongs to the TAF8 family.</text>
</comment>
<proteinExistence type="inferred from homology"/>
<dbReference type="AlphaFoldDB" id="B4N4Z1"/>
<feature type="region of interest" description="Disordered" evidence="7">
    <location>
        <begin position="224"/>
        <end position="244"/>
    </location>
</feature>
<dbReference type="HOGENOM" id="CLU_947560_0_0_1"/>
<dbReference type="CDD" id="cd08049">
    <property type="entry name" value="TAF8"/>
    <property type="match status" value="1"/>
</dbReference>
<dbReference type="Pfam" id="PF10406">
    <property type="entry name" value="TAF8_C"/>
    <property type="match status" value="1"/>
</dbReference>
<keyword evidence="8" id="KW-0812">Transmembrane</keyword>
<dbReference type="FunCoup" id="B4N4Z1">
    <property type="interactions" value="36"/>
</dbReference>
<evidence type="ECO:0000259" key="9">
    <source>
        <dbReference type="Pfam" id="PF10406"/>
    </source>
</evidence>
<reference evidence="10 11" key="1">
    <citation type="journal article" date="2007" name="Nature">
        <title>Evolution of genes and genomes on the Drosophila phylogeny.</title>
        <authorList>
            <consortium name="Drosophila 12 Genomes Consortium"/>
            <person name="Clark A.G."/>
            <person name="Eisen M.B."/>
            <person name="Smith D.R."/>
            <person name="Bergman C.M."/>
            <person name="Oliver B."/>
            <person name="Markow T.A."/>
            <person name="Kaufman T.C."/>
            <person name="Kellis M."/>
            <person name="Gelbart W."/>
            <person name="Iyer V.N."/>
            <person name="Pollard D.A."/>
            <person name="Sackton T.B."/>
            <person name="Larracuente A.M."/>
            <person name="Singh N.D."/>
            <person name="Abad J.P."/>
            <person name="Abt D.N."/>
            <person name="Adryan B."/>
            <person name="Aguade M."/>
            <person name="Akashi H."/>
            <person name="Anderson W.W."/>
            <person name="Aquadro C.F."/>
            <person name="Ardell D.H."/>
            <person name="Arguello R."/>
            <person name="Artieri C.G."/>
            <person name="Barbash D.A."/>
            <person name="Barker D."/>
            <person name="Barsanti P."/>
            <person name="Batterham P."/>
            <person name="Batzoglou S."/>
            <person name="Begun D."/>
            <person name="Bhutkar A."/>
            <person name="Blanco E."/>
            <person name="Bosak S.A."/>
            <person name="Bradley R.K."/>
            <person name="Brand A.D."/>
            <person name="Brent M.R."/>
            <person name="Brooks A.N."/>
            <person name="Brown R.H."/>
            <person name="Butlin R.K."/>
            <person name="Caggese C."/>
            <person name="Calvi B.R."/>
            <person name="Bernardo de Carvalho A."/>
            <person name="Caspi A."/>
            <person name="Castrezana S."/>
            <person name="Celniker S.E."/>
            <person name="Chang J.L."/>
            <person name="Chapple C."/>
            <person name="Chatterji S."/>
            <person name="Chinwalla A."/>
            <person name="Civetta A."/>
            <person name="Clifton S.W."/>
            <person name="Comeron J.M."/>
            <person name="Costello J.C."/>
            <person name="Coyne J.A."/>
            <person name="Daub J."/>
            <person name="David R.G."/>
            <person name="Delcher A.L."/>
            <person name="Delehaunty K."/>
            <person name="Do C.B."/>
            <person name="Ebling H."/>
            <person name="Edwards K."/>
            <person name="Eickbush T."/>
            <person name="Evans J.D."/>
            <person name="Filipski A."/>
            <person name="Findeiss S."/>
            <person name="Freyhult E."/>
            <person name="Fulton L."/>
            <person name="Fulton R."/>
            <person name="Garcia A.C."/>
            <person name="Gardiner A."/>
            <person name="Garfield D.A."/>
            <person name="Garvin B.E."/>
            <person name="Gibson G."/>
            <person name="Gilbert D."/>
            <person name="Gnerre S."/>
            <person name="Godfrey J."/>
            <person name="Good R."/>
            <person name="Gotea V."/>
            <person name="Gravely B."/>
            <person name="Greenberg A.J."/>
            <person name="Griffiths-Jones S."/>
            <person name="Gross S."/>
            <person name="Guigo R."/>
            <person name="Gustafson E.A."/>
            <person name="Haerty W."/>
            <person name="Hahn M.W."/>
            <person name="Halligan D.L."/>
            <person name="Halpern A.L."/>
            <person name="Halter G.M."/>
            <person name="Han M.V."/>
            <person name="Heger A."/>
            <person name="Hillier L."/>
            <person name="Hinrichs A.S."/>
            <person name="Holmes I."/>
            <person name="Hoskins R.A."/>
            <person name="Hubisz M.J."/>
            <person name="Hultmark D."/>
            <person name="Huntley M.A."/>
            <person name="Jaffe D.B."/>
            <person name="Jagadeeshan S."/>
            <person name="Jeck W.R."/>
            <person name="Johnson J."/>
            <person name="Jones C.D."/>
            <person name="Jordan W.C."/>
            <person name="Karpen G.H."/>
            <person name="Kataoka E."/>
            <person name="Keightley P.D."/>
            <person name="Kheradpour P."/>
            <person name="Kirkness E.F."/>
            <person name="Koerich L.B."/>
            <person name="Kristiansen K."/>
            <person name="Kudrna D."/>
            <person name="Kulathinal R.J."/>
            <person name="Kumar S."/>
            <person name="Kwok R."/>
            <person name="Lander E."/>
            <person name="Langley C.H."/>
            <person name="Lapoint R."/>
            <person name="Lazzaro B.P."/>
            <person name="Lee S.J."/>
            <person name="Levesque L."/>
            <person name="Li R."/>
            <person name="Lin C.F."/>
            <person name="Lin M.F."/>
            <person name="Lindblad-Toh K."/>
            <person name="Llopart A."/>
            <person name="Long M."/>
            <person name="Low L."/>
            <person name="Lozovsky E."/>
            <person name="Lu J."/>
            <person name="Luo M."/>
            <person name="Machado C.A."/>
            <person name="Makalowski W."/>
            <person name="Marzo M."/>
            <person name="Matsuda M."/>
            <person name="Matzkin L."/>
            <person name="McAllister B."/>
            <person name="McBride C.S."/>
            <person name="McKernan B."/>
            <person name="McKernan K."/>
            <person name="Mendez-Lago M."/>
            <person name="Minx P."/>
            <person name="Mollenhauer M.U."/>
            <person name="Montooth K."/>
            <person name="Mount S.M."/>
            <person name="Mu X."/>
            <person name="Myers E."/>
            <person name="Negre B."/>
            <person name="Newfeld S."/>
            <person name="Nielsen R."/>
            <person name="Noor M.A."/>
            <person name="O'Grady P."/>
            <person name="Pachter L."/>
            <person name="Papaceit M."/>
            <person name="Parisi M.J."/>
            <person name="Parisi M."/>
            <person name="Parts L."/>
            <person name="Pedersen J.S."/>
            <person name="Pesole G."/>
            <person name="Phillippy A.M."/>
            <person name="Ponting C.P."/>
            <person name="Pop M."/>
            <person name="Porcelli D."/>
            <person name="Powell J.R."/>
            <person name="Prohaska S."/>
            <person name="Pruitt K."/>
            <person name="Puig M."/>
            <person name="Quesneville H."/>
            <person name="Ram K.R."/>
            <person name="Rand D."/>
            <person name="Rasmussen M.D."/>
            <person name="Reed L.K."/>
            <person name="Reenan R."/>
            <person name="Reily A."/>
            <person name="Remington K.A."/>
            <person name="Rieger T.T."/>
            <person name="Ritchie M.G."/>
            <person name="Robin C."/>
            <person name="Rogers Y.H."/>
            <person name="Rohde C."/>
            <person name="Rozas J."/>
            <person name="Rubenfield M.J."/>
            <person name="Ruiz A."/>
            <person name="Russo S."/>
            <person name="Salzberg S.L."/>
            <person name="Sanchez-Gracia A."/>
            <person name="Saranga D.J."/>
            <person name="Sato H."/>
            <person name="Schaeffer S.W."/>
            <person name="Schatz M.C."/>
            <person name="Schlenke T."/>
            <person name="Schwartz R."/>
            <person name="Segarra C."/>
            <person name="Singh R.S."/>
            <person name="Sirot L."/>
            <person name="Sirota M."/>
            <person name="Sisneros N.B."/>
            <person name="Smith C.D."/>
            <person name="Smith T.F."/>
            <person name="Spieth J."/>
            <person name="Stage D.E."/>
            <person name="Stark A."/>
            <person name="Stephan W."/>
            <person name="Strausberg R.L."/>
            <person name="Strempel S."/>
            <person name="Sturgill D."/>
            <person name="Sutton G."/>
            <person name="Sutton G.G."/>
            <person name="Tao W."/>
            <person name="Teichmann S."/>
            <person name="Tobari Y.N."/>
            <person name="Tomimura Y."/>
            <person name="Tsolas J.M."/>
            <person name="Valente V.L."/>
            <person name="Venter E."/>
            <person name="Venter J.C."/>
            <person name="Vicario S."/>
            <person name="Vieira F.G."/>
            <person name="Vilella A.J."/>
            <person name="Villasante A."/>
            <person name="Walenz B."/>
            <person name="Wang J."/>
            <person name="Wasserman M."/>
            <person name="Watts T."/>
            <person name="Wilson D."/>
            <person name="Wilson R.K."/>
            <person name="Wing R.A."/>
            <person name="Wolfner M.F."/>
            <person name="Wong A."/>
            <person name="Wong G.K."/>
            <person name="Wu C.I."/>
            <person name="Wu G."/>
            <person name="Yamamoto D."/>
            <person name="Yang H.P."/>
            <person name="Yang S.P."/>
            <person name="Yorke J.A."/>
            <person name="Yoshida K."/>
            <person name="Zdobnov E."/>
            <person name="Zhang P."/>
            <person name="Zhang Y."/>
            <person name="Zimin A.V."/>
            <person name="Baldwin J."/>
            <person name="Abdouelleil A."/>
            <person name="Abdulkadir J."/>
            <person name="Abebe A."/>
            <person name="Abera B."/>
            <person name="Abreu J."/>
            <person name="Acer S.C."/>
            <person name="Aftuck L."/>
            <person name="Alexander A."/>
            <person name="An P."/>
            <person name="Anderson E."/>
            <person name="Anderson S."/>
            <person name="Arachi H."/>
            <person name="Azer M."/>
            <person name="Bachantsang P."/>
            <person name="Barry A."/>
            <person name="Bayul T."/>
            <person name="Berlin A."/>
            <person name="Bessette D."/>
            <person name="Bloom T."/>
            <person name="Blye J."/>
            <person name="Boguslavskiy L."/>
            <person name="Bonnet C."/>
            <person name="Boukhgalter B."/>
            <person name="Bourzgui I."/>
            <person name="Brown A."/>
            <person name="Cahill P."/>
            <person name="Channer S."/>
            <person name="Cheshatsang Y."/>
            <person name="Chuda L."/>
            <person name="Citroen M."/>
            <person name="Collymore A."/>
            <person name="Cooke P."/>
            <person name="Costello M."/>
            <person name="D'Aco K."/>
            <person name="Daza R."/>
            <person name="De Haan G."/>
            <person name="DeGray S."/>
            <person name="DeMaso C."/>
            <person name="Dhargay N."/>
            <person name="Dooley K."/>
            <person name="Dooley E."/>
            <person name="Doricent M."/>
            <person name="Dorje P."/>
            <person name="Dorjee K."/>
            <person name="Dupes A."/>
            <person name="Elong R."/>
            <person name="Falk J."/>
            <person name="Farina A."/>
            <person name="Faro S."/>
            <person name="Ferguson D."/>
            <person name="Fisher S."/>
            <person name="Foley C.D."/>
            <person name="Franke A."/>
            <person name="Friedrich D."/>
            <person name="Gadbois L."/>
            <person name="Gearin G."/>
            <person name="Gearin C.R."/>
            <person name="Giannoukos G."/>
            <person name="Goode T."/>
            <person name="Graham J."/>
            <person name="Grandbois E."/>
            <person name="Grewal S."/>
            <person name="Gyaltsen K."/>
            <person name="Hafez N."/>
            <person name="Hagos B."/>
            <person name="Hall J."/>
            <person name="Henson C."/>
            <person name="Hollinger A."/>
            <person name="Honan T."/>
            <person name="Huard M.D."/>
            <person name="Hughes L."/>
            <person name="Hurhula B."/>
            <person name="Husby M.E."/>
            <person name="Kamat A."/>
            <person name="Kanga B."/>
            <person name="Kashin S."/>
            <person name="Khazanovich D."/>
            <person name="Kisner P."/>
            <person name="Lance K."/>
            <person name="Lara M."/>
            <person name="Lee W."/>
            <person name="Lennon N."/>
            <person name="Letendre F."/>
            <person name="LeVine R."/>
            <person name="Lipovsky A."/>
            <person name="Liu X."/>
            <person name="Liu J."/>
            <person name="Liu S."/>
            <person name="Lokyitsang T."/>
            <person name="Lokyitsang Y."/>
            <person name="Lubonja R."/>
            <person name="Lui A."/>
            <person name="MacDonald P."/>
            <person name="Magnisalis V."/>
            <person name="Maru K."/>
            <person name="Matthews C."/>
            <person name="McCusker W."/>
            <person name="McDonough S."/>
            <person name="Mehta T."/>
            <person name="Meldrim J."/>
            <person name="Meneus L."/>
            <person name="Mihai O."/>
            <person name="Mihalev A."/>
            <person name="Mihova T."/>
            <person name="Mittelman R."/>
            <person name="Mlenga V."/>
            <person name="Montmayeur A."/>
            <person name="Mulrain L."/>
            <person name="Navidi A."/>
            <person name="Naylor J."/>
            <person name="Negash T."/>
            <person name="Nguyen T."/>
            <person name="Nguyen N."/>
            <person name="Nicol R."/>
            <person name="Norbu C."/>
            <person name="Norbu N."/>
            <person name="Novod N."/>
            <person name="O'Neill B."/>
            <person name="Osman S."/>
            <person name="Markiewicz E."/>
            <person name="Oyono O.L."/>
            <person name="Patti C."/>
            <person name="Phunkhang P."/>
            <person name="Pierre F."/>
            <person name="Priest M."/>
            <person name="Raghuraman S."/>
            <person name="Rege F."/>
            <person name="Reyes R."/>
            <person name="Rise C."/>
            <person name="Rogov P."/>
            <person name="Ross K."/>
            <person name="Ryan E."/>
            <person name="Settipalli S."/>
            <person name="Shea T."/>
            <person name="Sherpa N."/>
            <person name="Shi L."/>
            <person name="Shih D."/>
            <person name="Sparrow T."/>
            <person name="Spaulding J."/>
            <person name="Stalker J."/>
            <person name="Stange-Thomann N."/>
            <person name="Stavropoulos S."/>
            <person name="Stone C."/>
            <person name="Strader C."/>
            <person name="Tesfaye S."/>
            <person name="Thomson T."/>
            <person name="Thoulutsang Y."/>
            <person name="Thoulutsang D."/>
            <person name="Topham K."/>
            <person name="Topping I."/>
            <person name="Tsamla T."/>
            <person name="Vassiliev H."/>
            <person name="Vo A."/>
            <person name="Wangchuk T."/>
            <person name="Wangdi T."/>
            <person name="Weiand M."/>
            <person name="Wilkinson J."/>
            <person name="Wilson A."/>
            <person name="Yadav S."/>
            <person name="Young G."/>
            <person name="Yu Q."/>
            <person name="Zembek L."/>
            <person name="Zhong D."/>
            <person name="Zimmer A."/>
            <person name="Zwirko Z."/>
            <person name="Jaffe D.B."/>
            <person name="Alvarez P."/>
            <person name="Brockman W."/>
            <person name="Butler J."/>
            <person name="Chin C."/>
            <person name="Gnerre S."/>
            <person name="Grabherr M."/>
            <person name="Kleber M."/>
            <person name="Mauceli E."/>
            <person name="MacCallum I."/>
        </authorList>
    </citation>
    <scope>NUCLEOTIDE SEQUENCE [LARGE SCALE GENOMIC DNA]</scope>
    <source>
        <strain evidence="11">Tucson 14030-0811.24</strain>
    </source>
</reference>
<keyword evidence="8" id="KW-1133">Transmembrane helix</keyword>
<dbReference type="GO" id="GO:0005669">
    <property type="term" value="C:transcription factor TFIID complex"/>
    <property type="evidence" value="ECO:0007669"/>
    <property type="project" value="InterPro"/>
</dbReference>
<evidence type="ECO:0000313" key="11">
    <source>
        <dbReference type="Proteomes" id="UP000007798"/>
    </source>
</evidence>
<dbReference type="Proteomes" id="UP000007798">
    <property type="component" value="Unassembled WGS sequence"/>
</dbReference>
<evidence type="ECO:0000256" key="7">
    <source>
        <dbReference type="SAM" id="MobiDB-lite"/>
    </source>
</evidence>
<keyword evidence="4" id="KW-0805">Transcription regulation</keyword>
<keyword evidence="8" id="KW-0472">Membrane</keyword>
<evidence type="ECO:0000256" key="6">
    <source>
        <dbReference type="ARBA" id="ARBA00023242"/>
    </source>
</evidence>
<dbReference type="InterPro" id="IPR019473">
    <property type="entry name" value="TFIID_su8_C"/>
</dbReference>
<dbReference type="InterPro" id="IPR037818">
    <property type="entry name" value="TAF8"/>
</dbReference>
<feature type="transmembrane region" description="Helical" evidence="8">
    <location>
        <begin position="253"/>
        <end position="274"/>
    </location>
</feature>
<evidence type="ECO:0000256" key="4">
    <source>
        <dbReference type="ARBA" id="ARBA00023015"/>
    </source>
</evidence>
<organism evidence="11">
    <name type="scientific">Drosophila willistoni</name>
    <name type="common">Fruit fly</name>
    <dbReference type="NCBI Taxonomy" id="7260"/>
    <lineage>
        <taxon>Eukaryota</taxon>
        <taxon>Metazoa</taxon>
        <taxon>Ecdysozoa</taxon>
        <taxon>Arthropoda</taxon>
        <taxon>Hexapoda</taxon>
        <taxon>Insecta</taxon>
        <taxon>Pterygota</taxon>
        <taxon>Neoptera</taxon>
        <taxon>Endopterygota</taxon>
        <taxon>Diptera</taxon>
        <taxon>Brachycera</taxon>
        <taxon>Muscomorpha</taxon>
        <taxon>Ephydroidea</taxon>
        <taxon>Drosophilidae</taxon>
        <taxon>Drosophila</taxon>
        <taxon>Sophophora</taxon>
    </lineage>
</organism>
<dbReference type="STRING" id="7260.B4N4Z1"/>
<comment type="subcellular location">
    <subcellularLocation>
        <location evidence="1">Nucleus</location>
    </subcellularLocation>
</comment>
<accession>B4N4Z1</accession>
<dbReference type="eggNOG" id="KOG4336">
    <property type="taxonomic scope" value="Eukaryota"/>
</dbReference>
<evidence type="ECO:0000256" key="8">
    <source>
        <dbReference type="SAM" id="Phobius"/>
    </source>
</evidence>
<sequence>MNVYEKGLLEVIDYLLEERDGCLEDDLVGLAVQNVLKQFIYEVGVNGSEASDHASRGSMCFFDVEFALTHMDIEFDDLMELWEEEKTRKEPAIRISSPKTFDQDCHVGPVPMMGTVMEKDDRHIPDYMPEFPCIHTYQQTWIYDELERDDEDVRHRLAENSLYIQKAMNNYLVNSRPTTSLFLTPQSTKQYDLVLVEPSDKQRPAFFNALLPPRDSCNLHSIVEDDDYDDEDESSSSSDDDDDTDEGRFKDKYLFIVINFILLQMLPFPLLLLCHNWRVNVPGNLYQMKILNML</sequence>
<gene>
    <name evidence="10" type="primary">Dwil\GK20419</name>
    <name evidence="10" type="ORF">Dwil_GK20419</name>
</gene>
<dbReference type="PANTHER" id="PTHR46469">
    <property type="entry name" value="TRANSCRIPTION INITIATION FACTOR TFIID SUBUNIT 8"/>
    <property type="match status" value="1"/>
</dbReference>
<dbReference type="OMA" id="PCYFDVE"/>
<evidence type="ECO:0000256" key="5">
    <source>
        <dbReference type="ARBA" id="ARBA00023163"/>
    </source>
</evidence>
<protein>
    <recommendedName>
        <fullName evidence="3">Transcription initiation factor TFIID subunit 8</fullName>
    </recommendedName>
</protein>
<dbReference type="InParanoid" id="B4N4Z1"/>
<keyword evidence="5" id="KW-0804">Transcription</keyword>
<dbReference type="GO" id="GO:0006367">
    <property type="term" value="P:transcription initiation at RNA polymerase II promoter"/>
    <property type="evidence" value="ECO:0007669"/>
    <property type="project" value="TreeGrafter"/>
</dbReference>
<keyword evidence="11" id="KW-1185">Reference proteome</keyword>
<keyword evidence="6" id="KW-0539">Nucleus</keyword>
<evidence type="ECO:0000256" key="1">
    <source>
        <dbReference type="ARBA" id="ARBA00004123"/>
    </source>
</evidence>
<dbReference type="EMBL" id="CH964101">
    <property type="protein sequence ID" value="EDW79430.1"/>
    <property type="molecule type" value="Genomic_DNA"/>
</dbReference>
<evidence type="ECO:0000256" key="2">
    <source>
        <dbReference type="ARBA" id="ARBA00008767"/>
    </source>
</evidence>
<name>B4N4Z1_DROWI</name>
<evidence type="ECO:0000256" key="3">
    <source>
        <dbReference type="ARBA" id="ARBA00017307"/>
    </source>
</evidence>
<evidence type="ECO:0000313" key="10">
    <source>
        <dbReference type="EMBL" id="EDW79430.1"/>
    </source>
</evidence>